<comment type="cofactor">
    <cofactor evidence="1 6">
        <name>heme</name>
        <dbReference type="ChEBI" id="CHEBI:30413"/>
    </cofactor>
</comment>
<keyword evidence="8" id="KW-1133">Transmembrane helix</keyword>
<evidence type="ECO:0000313" key="9">
    <source>
        <dbReference type="EMBL" id="SPJ79087.1"/>
    </source>
</evidence>
<sequence length="501" mass="56555">MLSATTSISLLHGIVFLGVAITLWTISTVVYRLFFHPLAKFPGPRLAACSEFWFIRVWTSGRYSFSMSELHRKYGDVVRVATNELSFASPAAYSDIYNHASKDRVLFPKDEVFYTVDSSVTRPSILFAIDAQDHRSQRRSLSHAFSAKALRDNGESVQAHVKLLIEQLGQKAGPGTDGANMSEVFNWLTFDIIGDLVFGESFDALNQWKSSVWVSLILSFLRQITFLPVFNRLCIPKSLFIPLIPKDLKVGIETHNKLTAEKVQRRIEMGNSRGREDFFAHILRKEEDSLDVVHLREQAKILILAGSETTANLLTSAMFYLLKCPDKMAKFQDEIRSVFSSVDEITADSVSNLEYLDAVIEEGLRIFPPVPIGPPRVSTGATVDGVYVPKGTVVSVDPWTASHDDRNFARPYEFIPERWIGEGLGDRRDASRAFSLGPRGCLGINLAYMESRITLASLVFAYNWELLNTELDWLSEVRVFIAWEKPHLMVRFHPRGDTHKV</sequence>
<dbReference type="Pfam" id="PF00067">
    <property type="entry name" value="p450"/>
    <property type="match status" value="1"/>
</dbReference>
<keyword evidence="8" id="KW-0812">Transmembrane</keyword>
<evidence type="ECO:0000256" key="8">
    <source>
        <dbReference type="SAM" id="Phobius"/>
    </source>
</evidence>
<dbReference type="SUPFAM" id="SSF48264">
    <property type="entry name" value="Cytochrome P450"/>
    <property type="match status" value="1"/>
</dbReference>
<name>A0AAE8SJR5_9HYPO</name>
<accession>A0AAE8SJR5</accession>
<dbReference type="PRINTS" id="PR00463">
    <property type="entry name" value="EP450I"/>
</dbReference>
<comment type="caution">
    <text evidence="9">The sequence shown here is derived from an EMBL/GenBank/DDBJ whole genome shotgun (WGS) entry which is preliminary data.</text>
</comment>
<dbReference type="CDD" id="cd11058">
    <property type="entry name" value="CYP60B-like"/>
    <property type="match status" value="1"/>
</dbReference>
<dbReference type="InterPro" id="IPR050121">
    <property type="entry name" value="Cytochrome_P450_monoxygenase"/>
</dbReference>
<evidence type="ECO:0000256" key="6">
    <source>
        <dbReference type="PIRSR" id="PIRSR602401-1"/>
    </source>
</evidence>
<evidence type="ECO:0000256" key="1">
    <source>
        <dbReference type="ARBA" id="ARBA00001971"/>
    </source>
</evidence>
<keyword evidence="3 6" id="KW-0349">Heme</keyword>
<feature type="binding site" description="axial binding residue" evidence="6">
    <location>
        <position position="441"/>
    </location>
    <ligand>
        <name>heme</name>
        <dbReference type="ChEBI" id="CHEBI:30413"/>
    </ligand>
    <ligandPart>
        <name>Fe</name>
        <dbReference type="ChEBI" id="CHEBI:18248"/>
    </ligandPart>
</feature>
<dbReference type="Gene3D" id="1.10.630.10">
    <property type="entry name" value="Cytochrome P450"/>
    <property type="match status" value="1"/>
</dbReference>
<dbReference type="InterPro" id="IPR017972">
    <property type="entry name" value="Cyt_P450_CS"/>
</dbReference>
<dbReference type="InterPro" id="IPR036396">
    <property type="entry name" value="Cyt_P450_sf"/>
</dbReference>
<keyword evidence="8" id="KW-0472">Membrane</keyword>
<evidence type="ECO:0000256" key="3">
    <source>
        <dbReference type="ARBA" id="ARBA00022617"/>
    </source>
</evidence>
<dbReference type="InterPro" id="IPR002401">
    <property type="entry name" value="Cyt_P450_E_grp-I"/>
</dbReference>
<keyword evidence="7 9" id="KW-0503">Monooxygenase</keyword>
<keyword evidence="4 6" id="KW-0479">Metal-binding</keyword>
<gene>
    <name evidence="9" type="ORF">FTOL_07478</name>
</gene>
<dbReference type="PROSITE" id="PS00086">
    <property type="entry name" value="CYTOCHROME_P450"/>
    <property type="match status" value="1"/>
</dbReference>
<evidence type="ECO:0000256" key="5">
    <source>
        <dbReference type="ARBA" id="ARBA00023004"/>
    </source>
</evidence>
<organism evidence="9 10">
    <name type="scientific">Fusarium torulosum</name>
    <dbReference type="NCBI Taxonomy" id="33205"/>
    <lineage>
        <taxon>Eukaryota</taxon>
        <taxon>Fungi</taxon>
        <taxon>Dikarya</taxon>
        <taxon>Ascomycota</taxon>
        <taxon>Pezizomycotina</taxon>
        <taxon>Sordariomycetes</taxon>
        <taxon>Hypocreomycetidae</taxon>
        <taxon>Hypocreales</taxon>
        <taxon>Nectriaceae</taxon>
        <taxon>Fusarium</taxon>
    </lineage>
</organism>
<keyword evidence="5 6" id="KW-0408">Iron</keyword>
<dbReference type="PANTHER" id="PTHR24305:SF210">
    <property type="entry name" value="CYTOCHROME P450 MONOOXYGENASE ASQL-RELATED"/>
    <property type="match status" value="1"/>
</dbReference>
<keyword evidence="7" id="KW-0560">Oxidoreductase</keyword>
<dbReference type="GO" id="GO:0016705">
    <property type="term" value="F:oxidoreductase activity, acting on paired donors, with incorporation or reduction of molecular oxygen"/>
    <property type="evidence" value="ECO:0007669"/>
    <property type="project" value="InterPro"/>
</dbReference>
<evidence type="ECO:0000256" key="4">
    <source>
        <dbReference type="ARBA" id="ARBA00022723"/>
    </source>
</evidence>
<dbReference type="GO" id="GO:0005506">
    <property type="term" value="F:iron ion binding"/>
    <property type="evidence" value="ECO:0007669"/>
    <property type="project" value="InterPro"/>
</dbReference>
<keyword evidence="10" id="KW-1185">Reference proteome</keyword>
<dbReference type="AlphaFoldDB" id="A0AAE8SJR5"/>
<dbReference type="Proteomes" id="UP001187734">
    <property type="component" value="Unassembled WGS sequence"/>
</dbReference>
<dbReference type="EMBL" id="ONZP01000251">
    <property type="protein sequence ID" value="SPJ79087.1"/>
    <property type="molecule type" value="Genomic_DNA"/>
</dbReference>
<feature type="transmembrane region" description="Helical" evidence="8">
    <location>
        <begin position="12"/>
        <end position="35"/>
    </location>
</feature>
<dbReference type="PANTHER" id="PTHR24305">
    <property type="entry name" value="CYTOCHROME P450"/>
    <property type="match status" value="1"/>
</dbReference>
<evidence type="ECO:0000313" key="10">
    <source>
        <dbReference type="Proteomes" id="UP001187734"/>
    </source>
</evidence>
<dbReference type="PRINTS" id="PR00385">
    <property type="entry name" value="P450"/>
</dbReference>
<evidence type="ECO:0000256" key="7">
    <source>
        <dbReference type="RuleBase" id="RU000461"/>
    </source>
</evidence>
<proteinExistence type="inferred from homology"/>
<reference evidence="9" key="1">
    <citation type="submission" date="2018-03" db="EMBL/GenBank/DDBJ databases">
        <authorList>
            <person name="Guldener U."/>
        </authorList>
    </citation>
    <scope>NUCLEOTIDE SEQUENCE</scope>
</reference>
<protein>
    <submittedName>
        <fullName evidence="9">Related to isotrichodermin C-15 hydroxylase (Cytochrome P-450 monooxygenase CYP65A1)</fullName>
    </submittedName>
</protein>
<comment type="similarity">
    <text evidence="2 7">Belongs to the cytochrome P450 family.</text>
</comment>
<dbReference type="InterPro" id="IPR001128">
    <property type="entry name" value="Cyt_P450"/>
</dbReference>
<dbReference type="GO" id="GO:0004497">
    <property type="term" value="F:monooxygenase activity"/>
    <property type="evidence" value="ECO:0007669"/>
    <property type="project" value="UniProtKB-KW"/>
</dbReference>
<evidence type="ECO:0000256" key="2">
    <source>
        <dbReference type="ARBA" id="ARBA00010617"/>
    </source>
</evidence>
<dbReference type="GO" id="GO:0020037">
    <property type="term" value="F:heme binding"/>
    <property type="evidence" value="ECO:0007669"/>
    <property type="project" value="InterPro"/>
</dbReference>